<sequence>MSHPEAFGIRDAALTGGARLVDTLSALIDDANAFGPPPPSWQASPSDWFMTVFVDRVAGDDNRIATAVVRRAATTAAERLISDPGSPTRSEQTAESRGLTMELFCLVYRYFLADVVAEFAKAVIAEQVVLAVPGLLLADPAGRIAELVGEQVAALIPDPCEQAETKHDTRRIDEFASDVLRDNVDRALGIPTEEMS</sequence>
<comment type="caution">
    <text evidence="1">The sequence shown here is derived from an EMBL/GenBank/DDBJ whole genome shotgun (WGS) entry which is preliminary data.</text>
</comment>
<protein>
    <submittedName>
        <fullName evidence="1">Uncharacterized protein</fullName>
    </submittedName>
</protein>
<dbReference type="EMBL" id="MSIE01000046">
    <property type="protein sequence ID" value="OLF15026.1"/>
    <property type="molecule type" value="Genomic_DNA"/>
</dbReference>
<evidence type="ECO:0000313" key="1">
    <source>
        <dbReference type="EMBL" id="OLF15026.1"/>
    </source>
</evidence>
<gene>
    <name evidence="1" type="ORF">BU204_24325</name>
</gene>
<dbReference type="Proteomes" id="UP000185596">
    <property type="component" value="Unassembled WGS sequence"/>
</dbReference>
<proteinExistence type="predicted"/>
<dbReference type="AlphaFoldDB" id="A0A1Q8CL01"/>
<reference evidence="1 2" key="1">
    <citation type="submission" date="2016-12" db="EMBL/GenBank/DDBJ databases">
        <title>The draft genome sequence of Actinophytocola sp. 11-183.</title>
        <authorList>
            <person name="Wang W."/>
            <person name="Yuan L."/>
        </authorList>
    </citation>
    <scope>NUCLEOTIDE SEQUENCE [LARGE SCALE GENOMIC DNA]</scope>
    <source>
        <strain evidence="1 2">11-183</strain>
    </source>
</reference>
<accession>A0A1Q8CL01</accession>
<name>A0A1Q8CL01_9PSEU</name>
<organism evidence="1 2">
    <name type="scientific">Actinophytocola xanthii</name>
    <dbReference type="NCBI Taxonomy" id="1912961"/>
    <lineage>
        <taxon>Bacteria</taxon>
        <taxon>Bacillati</taxon>
        <taxon>Actinomycetota</taxon>
        <taxon>Actinomycetes</taxon>
        <taxon>Pseudonocardiales</taxon>
        <taxon>Pseudonocardiaceae</taxon>
    </lineage>
</organism>
<evidence type="ECO:0000313" key="2">
    <source>
        <dbReference type="Proteomes" id="UP000185596"/>
    </source>
</evidence>
<keyword evidence="2" id="KW-1185">Reference proteome</keyword>